<evidence type="ECO:0000313" key="1">
    <source>
        <dbReference type="EMBL" id="MFD2551206.1"/>
    </source>
</evidence>
<dbReference type="SUPFAM" id="SSF52833">
    <property type="entry name" value="Thioredoxin-like"/>
    <property type="match status" value="1"/>
</dbReference>
<dbReference type="InterPro" id="IPR036249">
    <property type="entry name" value="Thioredoxin-like_sf"/>
</dbReference>
<dbReference type="Gene3D" id="3.40.30.10">
    <property type="entry name" value="Glutaredoxin"/>
    <property type="match status" value="1"/>
</dbReference>
<dbReference type="Proteomes" id="UP001597472">
    <property type="component" value="Unassembled WGS sequence"/>
</dbReference>
<comment type="caution">
    <text evidence="1">The sequence shown here is derived from an EMBL/GenBank/DDBJ whole genome shotgun (WGS) entry which is preliminary data.</text>
</comment>
<reference evidence="2" key="1">
    <citation type="journal article" date="2019" name="Int. J. Syst. Evol. Microbiol.">
        <title>The Global Catalogue of Microorganisms (GCM) 10K type strain sequencing project: providing services to taxonomists for standard genome sequencing and annotation.</title>
        <authorList>
            <consortium name="The Broad Institute Genomics Platform"/>
            <consortium name="The Broad Institute Genome Sequencing Center for Infectious Disease"/>
            <person name="Wu L."/>
            <person name="Ma J."/>
        </authorList>
    </citation>
    <scope>NUCLEOTIDE SEQUENCE [LARGE SCALE GENOMIC DNA]</scope>
    <source>
        <strain evidence="2">KCTC 42587</strain>
    </source>
</reference>
<proteinExistence type="predicted"/>
<dbReference type="RefSeq" id="WP_376892346.1">
    <property type="nucleotide sequence ID" value="NZ_JBHULS010000002.1"/>
</dbReference>
<dbReference type="EMBL" id="JBHULS010000002">
    <property type="protein sequence ID" value="MFD2551206.1"/>
    <property type="molecule type" value="Genomic_DNA"/>
</dbReference>
<keyword evidence="2" id="KW-1185">Reference proteome</keyword>
<name>A0ABW5KRE1_9FLAO</name>
<protein>
    <submittedName>
        <fullName evidence="1">Thioredoxin family protein</fullName>
    </submittedName>
</protein>
<accession>A0ABW5KRE1</accession>
<dbReference type="Pfam" id="PF14595">
    <property type="entry name" value="Thioredoxin_9"/>
    <property type="match status" value="1"/>
</dbReference>
<organism evidence="1 2">
    <name type="scientific">Bizionia sediminis</name>
    <dbReference type="NCBI Taxonomy" id="1737064"/>
    <lineage>
        <taxon>Bacteria</taxon>
        <taxon>Pseudomonadati</taxon>
        <taxon>Bacteroidota</taxon>
        <taxon>Flavobacteriia</taxon>
        <taxon>Flavobacteriales</taxon>
        <taxon>Flavobacteriaceae</taxon>
        <taxon>Bizionia</taxon>
    </lineage>
</organism>
<evidence type="ECO:0000313" key="2">
    <source>
        <dbReference type="Proteomes" id="UP001597472"/>
    </source>
</evidence>
<sequence>METVNDTSILNIIETSLKTSYTYENYRKLVQELVAANSTTGADKSADMANYTLLNDKRMKRWDKTIKVTDDAVLRVAKFKKPVTWIVITESWCGDAAHVVPAIAKLAEKSDKITLKVVLRDTNDMLMNQFLTNGGKSIPKLIMMDTETGAILDTFGPRPAGATKLVADFKAKHGKITPEIKEDLQAWYNKDKGQSTIADLLNMLGV</sequence>
<gene>
    <name evidence="1" type="ORF">ACFSQP_05200</name>
</gene>